<keyword evidence="5" id="KW-0235">DNA replication</keyword>
<dbReference type="Gene3D" id="1.20.272.10">
    <property type="match status" value="1"/>
</dbReference>
<keyword evidence="3" id="KW-0808">Transferase</keyword>
<dbReference type="GO" id="GO:0009360">
    <property type="term" value="C:DNA polymerase III complex"/>
    <property type="evidence" value="ECO:0007669"/>
    <property type="project" value="InterPro"/>
</dbReference>
<dbReference type="SUPFAM" id="SSF48019">
    <property type="entry name" value="post-AAA+ oligomerization domain-like"/>
    <property type="match status" value="1"/>
</dbReference>
<evidence type="ECO:0000313" key="12">
    <source>
        <dbReference type="Proteomes" id="UP000295773"/>
    </source>
</evidence>
<dbReference type="GO" id="GO:0003677">
    <property type="term" value="F:DNA binding"/>
    <property type="evidence" value="ECO:0007669"/>
    <property type="project" value="InterPro"/>
</dbReference>
<dbReference type="GeneID" id="73795486"/>
<dbReference type="EC" id="2.7.7.7" evidence="1"/>
<dbReference type="Pfam" id="PF06144">
    <property type="entry name" value="DNA_pol3_delta"/>
    <property type="match status" value="1"/>
</dbReference>
<comment type="caution">
    <text evidence="11">The sequence shown here is derived from an EMBL/GenBank/DDBJ whole genome shotgun (WGS) entry which is preliminary data.</text>
</comment>
<evidence type="ECO:0000256" key="4">
    <source>
        <dbReference type="ARBA" id="ARBA00022695"/>
    </source>
</evidence>
<dbReference type="InterPro" id="IPR010372">
    <property type="entry name" value="DNA_pol3_delta_N"/>
</dbReference>
<dbReference type="GO" id="GO:0006261">
    <property type="term" value="P:DNA-templated DNA replication"/>
    <property type="evidence" value="ECO:0007669"/>
    <property type="project" value="TreeGrafter"/>
</dbReference>
<dbReference type="EMBL" id="SMBP01000001">
    <property type="protein sequence ID" value="TCU63656.1"/>
    <property type="molecule type" value="Genomic_DNA"/>
</dbReference>
<dbReference type="Proteomes" id="UP000295773">
    <property type="component" value="Unassembled WGS sequence"/>
</dbReference>
<gene>
    <name evidence="11" type="ORF">EDD61_101311</name>
</gene>
<dbReference type="RefSeq" id="WP_008688716.1">
    <property type="nucleotide sequence ID" value="NZ_AP024510.1"/>
</dbReference>
<dbReference type="SUPFAM" id="SSF52540">
    <property type="entry name" value="P-loop containing nucleoside triphosphate hydrolases"/>
    <property type="match status" value="1"/>
</dbReference>
<comment type="similarity">
    <text evidence="7">Belongs to the DNA polymerase HolA subunit family.</text>
</comment>
<sequence length="317" mass="36320">MNYVLYGEEQFRLKKTLQTIIKEYIADGDELNTVQYDALQCDLETILEDAMTIPFFSAYKIILVYHANFLSAANDTGIDPNGLENYVKQPMESTVLILIGDFAKLDTRKKIIKLIQKNWKVLEFRKLDDLGKQSCVKEEIQRRQLHVDAQAMQELLKRLPLDMETIHSAFDKLQLYGGDITQDVVAHLVARPLEEDVFELVNAVVEQDVRKAFRIWCDLCVVNTDAIYLIALLASQFRFLFEVKTLMMQGESKDGIKDILHAHPYRIKLAMQSVQNLSASYLMSMLAKLATLDQKLKGGLLDKKMGFEMFLLELQGA</sequence>
<feature type="domain" description="DNA polymerase III delta subunit-like C-terminal" evidence="10">
    <location>
        <begin position="194"/>
        <end position="314"/>
    </location>
</feature>
<proteinExistence type="inferred from homology"/>
<reference evidence="11 12" key="1">
    <citation type="submission" date="2019-03" db="EMBL/GenBank/DDBJ databases">
        <title>Genomic Encyclopedia of Type Strains, Phase IV (KMG-IV): sequencing the most valuable type-strain genomes for metagenomic binning, comparative biology and taxonomic classification.</title>
        <authorList>
            <person name="Goeker M."/>
        </authorList>
    </citation>
    <scope>NUCLEOTIDE SEQUENCE [LARGE SCALE GENOMIC DNA]</scope>
    <source>
        <strain evidence="11 12">DSM 29481</strain>
    </source>
</reference>
<evidence type="ECO:0000256" key="7">
    <source>
        <dbReference type="ARBA" id="ARBA00034754"/>
    </source>
</evidence>
<dbReference type="InterPro" id="IPR005790">
    <property type="entry name" value="DNA_polIII_delta"/>
</dbReference>
<dbReference type="GO" id="GO:0003887">
    <property type="term" value="F:DNA-directed DNA polymerase activity"/>
    <property type="evidence" value="ECO:0007669"/>
    <property type="project" value="UniProtKB-KW"/>
</dbReference>
<evidence type="ECO:0000256" key="3">
    <source>
        <dbReference type="ARBA" id="ARBA00022679"/>
    </source>
</evidence>
<keyword evidence="12" id="KW-1185">Reference proteome</keyword>
<dbReference type="Gene3D" id="3.40.50.300">
    <property type="entry name" value="P-loop containing nucleotide triphosphate hydrolases"/>
    <property type="match status" value="1"/>
</dbReference>
<comment type="catalytic activity">
    <reaction evidence="8">
        <text>DNA(n) + a 2'-deoxyribonucleoside 5'-triphosphate = DNA(n+1) + diphosphate</text>
        <dbReference type="Rhea" id="RHEA:22508"/>
        <dbReference type="Rhea" id="RHEA-COMP:17339"/>
        <dbReference type="Rhea" id="RHEA-COMP:17340"/>
        <dbReference type="ChEBI" id="CHEBI:33019"/>
        <dbReference type="ChEBI" id="CHEBI:61560"/>
        <dbReference type="ChEBI" id="CHEBI:173112"/>
        <dbReference type="EC" id="2.7.7.7"/>
    </reaction>
</comment>
<evidence type="ECO:0000256" key="6">
    <source>
        <dbReference type="ARBA" id="ARBA00022932"/>
    </source>
</evidence>
<evidence type="ECO:0000256" key="2">
    <source>
        <dbReference type="ARBA" id="ARBA00017703"/>
    </source>
</evidence>
<organism evidence="11 12">
    <name type="scientific">Longicatena caecimuris</name>
    <dbReference type="NCBI Taxonomy" id="1796635"/>
    <lineage>
        <taxon>Bacteria</taxon>
        <taxon>Bacillati</taxon>
        <taxon>Bacillota</taxon>
        <taxon>Erysipelotrichia</taxon>
        <taxon>Erysipelotrichales</taxon>
        <taxon>Erysipelotrichaceae</taxon>
        <taxon>Longicatena</taxon>
    </lineage>
</organism>
<evidence type="ECO:0000313" key="11">
    <source>
        <dbReference type="EMBL" id="TCU63656.1"/>
    </source>
</evidence>
<evidence type="ECO:0000256" key="5">
    <source>
        <dbReference type="ARBA" id="ARBA00022705"/>
    </source>
</evidence>
<name>A0A4R3TMZ9_9FIRM</name>
<keyword evidence="4" id="KW-0548">Nucleotidyltransferase</keyword>
<dbReference type="PANTHER" id="PTHR34388:SF1">
    <property type="entry name" value="DNA POLYMERASE III SUBUNIT DELTA"/>
    <property type="match status" value="1"/>
</dbReference>
<dbReference type="NCBIfam" id="TIGR01128">
    <property type="entry name" value="holA"/>
    <property type="match status" value="1"/>
</dbReference>
<dbReference type="PANTHER" id="PTHR34388">
    <property type="entry name" value="DNA POLYMERASE III SUBUNIT DELTA"/>
    <property type="match status" value="1"/>
</dbReference>
<keyword evidence="6" id="KW-0239">DNA-directed DNA polymerase</keyword>
<evidence type="ECO:0000256" key="1">
    <source>
        <dbReference type="ARBA" id="ARBA00012417"/>
    </source>
</evidence>
<dbReference type="InterPro" id="IPR048466">
    <property type="entry name" value="DNA_pol3_delta-like_C"/>
</dbReference>
<dbReference type="InterPro" id="IPR008921">
    <property type="entry name" value="DNA_pol3_clamp-load_cplx_C"/>
</dbReference>
<protein>
    <recommendedName>
        <fullName evidence="2">DNA polymerase III subunit delta</fullName>
        <ecNumber evidence="1">2.7.7.7</ecNumber>
    </recommendedName>
</protein>
<evidence type="ECO:0000256" key="8">
    <source>
        <dbReference type="ARBA" id="ARBA00049244"/>
    </source>
</evidence>
<evidence type="ECO:0000259" key="9">
    <source>
        <dbReference type="Pfam" id="PF06144"/>
    </source>
</evidence>
<accession>A0A4R3TMZ9</accession>
<dbReference type="InterPro" id="IPR027417">
    <property type="entry name" value="P-loop_NTPase"/>
</dbReference>
<evidence type="ECO:0000259" key="10">
    <source>
        <dbReference type="Pfam" id="PF21694"/>
    </source>
</evidence>
<dbReference type="Pfam" id="PF21694">
    <property type="entry name" value="DNA_pol3_delta_C"/>
    <property type="match status" value="1"/>
</dbReference>
<feature type="domain" description="DNA polymerase III delta N-terminal" evidence="9">
    <location>
        <begin position="3"/>
        <end position="124"/>
    </location>
</feature>
<dbReference type="AlphaFoldDB" id="A0A4R3TMZ9"/>